<gene>
    <name evidence="1" type="ORF">ECPE_LOCUS17140</name>
</gene>
<dbReference type="WBParaSite" id="ECPE_0001718401-mRNA-1">
    <property type="protein sequence ID" value="ECPE_0001718401-mRNA-1"/>
    <property type="gene ID" value="ECPE_0001718401"/>
</dbReference>
<protein>
    <submittedName>
        <fullName evidence="1 3">Uncharacterized protein</fullName>
    </submittedName>
</protein>
<evidence type="ECO:0000313" key="1">
    <source>
        <dbReference type="EMBL" id="VDP94425.1"/>
    </source>
</evidence>
<accession>A0A183BD55</accession>
<reference evidence="1 2" key="2">
    <citation type="submission" date="2018-11" db="EMBL/GenBank/DDBJ databases">
        <authorList>
            <consortium name="Pathogen Informatics"/>
        </authorList>
    </citation>
    <scope>NUCLEOTIDE SEQUENCE [LARGE SCALE GENOMIC DNA]</scope>
    <source>
        <strain evidence="1 2">Egypt</strain>
    </source>
</reference>
<evidence type="ECO:0000313" key="2">
    <source>
        <dbReference type="Proteomes" id="UP000272942"/>
    </source>
</evidence>
<dbReference type="AlphaFoldDB" id="A0A183BD55"/>
<evidence type="ECO:0000313" key="3">
    <source>
        <dbReference type="WBParaSite" id="ECPE_0001718401-mRNA-1"/>
    </source>
</evidence>
<dbReference type="Proteomes" id="UP000272942">
    <property type="component" value="Unassembled WGS sequence"/>
</dbReference>
<reference evidence="3" key="1">
    <citation type="submission" date="2016-06" db="UniProtKB">
        <authorList>
            <consortium name="WormBaseParasite"/>
        </authorList>
    </citation>
    <scope>IDENTIFICATION</scope>
</reference>
<keyword evidence="2" id="KW-1185">Reference proteome</keyword>
<name>A0A183BD55_9TREM</name>
<proteinExistence type="predicted"/>
<organism evidence="3">
    <name type="scientific">Echinostoma caproni</name>
    <dbReference type="NCBI Taxonomy" id="27848"/>
    <lineage>
        <taxon>Eukaryota</taxon>
        <taxon>Metazoa</taxon>
        <taxon>Spiralia</taxon>
        <taxon>Lophotrochozoa</taxon>
        <taxon>Platyhelminthes</taxon>
        <taxon>Trematoda</taxon>
        <taxon>Digenea</taxon>
        <taxon>Plagiorchiida</taxon>
        <taxon>Echinostomata</taxon>
        <taxon>Echinostomatoidea</taxon>
        <taxon>Echinostomatidae</taxon>
        <taxon>Echinostoma</taxon>
    </lineage>
</organism>
<sequence length="141" mass="15921">MLRLCTANGTPIPTLGRRQLMVNLGGQRRYPWTFILASVSTGILGINFLQCYELPVDSRRLQLINSTLNIKFTGLKARTNVYRLTGLMLDIPVDFQTLIARLPTLTKPIKDFTLLADRIAQYIVTKRPPTTAQSHRLASHK</sequence>
<dbReference type="EMBL" id="UZAN01067687">
    <property type="protein sequence ID" value="VDP94425.1"/>
    <property type="molecule type" value="Genomic_DNA"/>
</dbReference>
<dbReference type="OrthoDB" id="7742044at2759"/>